<proteinExistence type="predicted"/>
<sequence length="280" mass="30507">MIEKVREQTATLVNGISAELSGGGHLDAATRLEQAWMAYRVSCTLSGWFGGQSFGWIALGEVFDAIRELNERTAEAHVIADILDISHIATMYALHYLSSGQPAITRRVESIHALHVELQTPLMRLIRPGAELKGPRLRHQSMLPSGNDLQLSLHPQLAQSIQRGAEPLGQGRSALGVGQCPERRGDGLADSEDVVEELSGVPPAAEEPDATMLVAEPIGPRLQRSARRRWYHCCVQEVCEGLTREGRGAFDCQLALIGDPEEVTAHAVKEVYRLVLGLAV</sequence>
<comment type="caution">
    <text evidence="1">The sequence shown here is derived from an EMBL/GenBank/DDBJ whole genome shotgun (WGS) entry which is preliminary data.</text>
</comment>
<dbReference type="AlphaFoldDB" id="A0A4Y9YFC8"/>
<dbReference type="EMBL" id="SEKV01000215">
    <property type="protein sequence ID" value="TFY61266.1"/>
    <property type="molecule type" value="Genomic_DNA"/>
</dbReference>
<accession>A0A4Y9YFC8</accession>
<organism evidence="1 2">
    <name type="scientific">Rhodofomes roseus</name>
    <dbReference type="NCBI Taxonomy" id="34475"/>
    <lineage>
        <taxon>Eukaryota</taxon>
        <taxon>Fungi</taxon>
        <taxon>Dikarya</taxon>
        <taxon>Basidiomycota</taxon>
        <taxon>Agaricomycotina</taxon>
        <taxon>Agaricomycetes</taxon>
        <taxon>Polyporales</taxon>
        <taxon>Rhodofomes</taxon>
    </lineage>
</organism>
<dbReference type="STRING" id="34475.A0A4Y9YFC8"/>
<reference evidence="1 2" key="1">
    <citation type="submission" date="2019-01" db="EMBL/GenBank/DDBJ databases">
        <title>Genome sequencing of the rare red list fungi Fomitopsis rosea.</title>
        <authorList>
            <person name="Buettner E."/>
            <person name="Kellner H."/>
        </authorList>
    </citation>
    <scope>NUCLEOTIDE SEQUENCE [LARGE SCALE GENOMIC DNA]</scope>
    <source>
        <strain evidence="1 2">DSM 105464</strain>
    </source>
</reference>
<name>A0A4Y9YFC8_9APHY</name>
<gene>
    <name evidence="1" type="ORF">EVJ58_g4623</name>
</gene>
<dbReference type="Proteomes" id="UP000298390">
    <property type="component" value="Unassembled WGS sequence"/>
</dbReference>
<evidence type="ECO:0000313" key="2">
    <source>
        <dbReference type="Proteomes" id="UP000298390"/>
    </source>
</evidence>
<evidence type="ECO:0000313" key="1">
    <source>
        <dbReference type="EMBL" id="TFY61266.1"/>
    </source>
</evidence>
<protein>
    <submittedName>
        <fullName evidence="1">Uncharacterized protein</fullName>
    </submittedName>
</protein>